<gene>
    <name evidence="2" type="ORF">CKAH01_17803</name>
</gene>
<feature type="compositionally biased region" description="Polar residues" evidence="1">
    <location>
        <begin position="36"/>
        <end position="59"/>
    </location>
</feature>
<keyword evidence="3" id="KW-1185">Reference proteome</keyword>
<reference evidence="2" key="1">
    <citation type="submission" date="2023-02" db="EMBL/GenBank/DDBJ databases">
        <title>Colletotrichum kahawae CIFC_Que2 genome sequencing and assembly.</title>
        <authorList>
            <person name="Baroncelli R."/>
        </authorList>
    </citation>
    <scope>NUCLEOTIDE SEQUENCE</scope>
    <source>
        <strain evidence="2">CIFC_Que2</strain>
    </source>
</reference>
<dbReference type="Proteomes" id="UP001281614">
    <property type="component" value="Unassembled WGS sequence"/>
</dbReference>
<evidence type="ECO:0000313" key="3">
    <source>
        <dbReference type="Proteomes" id="UP001281614"/>
    </source>
</evidence>
<feature type="region of interest" description="Disordered" evidence="1">
    <location>
        <begin position="24"/>
        <end position="153"/>
    </location>
</feature>
<evidence type="ECO:0000313" key="2">
    <source>
        <dbReference type="EMBL" id="KAK2751696.1"/>
    </source>
</evidence>
<dbReference type="EMBL" id="VYYT01000259">
    <property type="protein sequence ID" value="KAK2751696.1"/>
    <property type="molecule type" value="Genomic_DNA"/>
</dbReference>
<feature type="compositionally biased region" description="Polar residues" evidence="1">
    <location>
        <begin position="126"/>
        <end position="153"/>
    </location>
</feature>
<name>A0AAD9Y922_COLKA</name>
<dbReference type="AlphaFoldDB" id="A0AAD9Y922"/>
<accession>A0AAD9Y922</accession>
<comment type="caution">
    <text evidence="2">The sequence shown here is derived from an EMBL/GenBank/DDBJ whole genome shotgun (WGS) entry which is preliminary data.</text>
</comment>
<proteinExistence type="predicted"/>
<sequence>MEHASILPRKLVSILVPMTPIPLVPVKGSVRHKRSPTPSSGATSRTVTPGGTPQKTTTDAGEAPKNVPSHVGDVAKSSADEKKSDVAPVTGSSTAKKNSEDHGSWQKKRTFRPSKNDSSSKKPKVQGQNFSQAPSAPTSALLPTSTWASKFRP</sequence>
<evidence type="ECO:0000256" key="1">
    <source>
        <dbReference type="SAM" id="MobiDB-lite"/>
    </source>
</evidence>
<protein>
    <submittedName>
        <fullName evidence="2">Uncharacterized protein</fullName>
    </submittedName>
</protein>
<organism evidence="2 3">
    <name type="scientific">Colletotrichum kahawae</name>
    <name type="common">Coffee berry disease fungus</name>
    <dbReference type="NCBI Taxonomy" id="34407"/>
    <lineage>
        <taxon>Eukaryota</taxon>
        <taxon>Fungi</taxon>
        <taxon>Dikarya</taxon>
        <taxon>Ascomycota</taxon>
        <taxon>Pezizomycotina</taxon>
        <taxon>Sordariomycetes</taxon>
        <taxon>Hypocreomycetidae</taxon>
        <taxon>Glomerellales</taxon>
        <taxon>Glomerellaceae</taxon>
        <taxon>Colletotrichum</taxon>
        <taxon>Colletotrichum gloeosporioides species complex</taxon>
    </lineage>
</organism>